<dbReference type="InterPro" id="IPR004089">
    <property type="entry name" value="MCPsignal_dom"/>
</dbReference>
<dbReference type="SMART" id="SM00304">
    <property type="entry name" value="HAMP"/>
    <property type="match status" value="1"/>
</dbReference>
<dbReference type="SUPFAM" id="SSF58104">
    <property type="entry name" value="Methyl-accepting chemotaxis protein (MCP) signaling domain"/>
    <property type="match status" value="1"/>
</dbReference>
<name>A0A285IC58_9FIRM</name>
<feature type="domain" description="HAMP" evidence="6">
    <location>
        <begin position="234"/>
        <end position="275"/>
    </location>
</feature>
<proteinExistence type="inferred from homology"/>
<dbReference type="PANTHER" id="PTHR32089">
    <property type="entry name" value="METHYL-ACCEPTING CHEMOTAXIS PROTEIN MCPB"/>
    <property type="match status" value="1"/>
</dbReference>
<protein>
    <submittedName>
        <fullName evidence="7">Methyl-accepting chemotaxis protein</fullName>
    </submittedName>
</protein>
<sequence>MFKLKSIKTKMFLIVFIPMLILLILSIASTQWTMLGSQQIVSELKDISNTASSKILNADRDYYQALLALEQMFLLDPATSQYQLKKEDYLENSQQVWDRIISSKNLLAESIDLKSISHKSTKKNFQELFLNFDKHYKDWKDESERIISNYENRGEKPEINTMMKSFNQTREEVNQLGELVDQLGETKASNYIRRVHSQNIKILAVLILVSILCIIVSYLIGKSLTNSIKKFKEEGIDKLAIGDLSNQLEVNRADELGDLARSYNQSLEKLSDLIINIMNSIEDISAYSQELSASAQEGNASIEETNELIENVSASMQQISASSDEIAAFAKKSARQTEVGSDNIKSTIESMEEINSAVSNTVTIINDLDNTSQEIGGILDLITNIAEQTNLLALNAAIEAARAGEHGRGFAVVADEIRALSEETTNATENIANLVKIIKNKSQNGLESIELAAAKVKKGQEIAEKTGEVFAKINKSTEETVVNIEQTSLSTKNVAENSDKLITAANDIGLMSEEVSKSSQELAEMAQNLQQLVMKFKY</sequence>
<dbReference type="Gene3D" id="1.10.287.950">
    <property type="entry name" value="Methyl-accepting chemotaxis protein"/>
    <property type="match status" value="1"/>
</dbReference>
<dbReference type="CDD" id="cd06225">
    <property type="entry name" value="HAMP"/>
    <property type="match status" value="1"/>
</dbReference>
<dbReference type="CDD" id="cd11386">
    <property type="entry name" value="MCP_signal"/>
    <property type="match status" value="1"/>
</dbReference>
<dbReference type="RefSeq" id="WP_097019406.1">
    <property type="nucleotide sequence ID" value="NZ_OBDZ01000038.1"/>
</dbReference>
<dbReference type="InterPro" id="IPR003660">
    <property type="entry name" value="HAMP_dom"/>
</dbReference>
<evidence type="ECO:0000256" key="2">
    <source>
        <dbReference type="ARBA" id="ARBA00029447"/>
    </source>
</evidence>
<comment type="similarity">
    <text evidence="2">Belongs to the methyl-accepting chemotaxis (MCP) protein family.</text>
</comment>
<dbReference type="OrthoDB" id="369336at2"/>
<keyword evidence="1 3" id="KW-0807">Transducer</keyword>
<dbReference type="GO" id="GO:0007165">
    <property type="term" value="P:signal transduction"/>
    <property type="evidence" value="ECO:0007669"/>
    <property type="project" value="UniProtKB-KW"/>
</dbReference>
<feature type="domain" description="Methyl-accepting transducer" evidence="5">
    <location>
        <begin position="273"/>
        <end position="523"/>
    </location>
</feature>
<dbReference type="Proteomes" id="UP000219573">
    <property type="component" value="Unassembled WGS sequence"/>
</dbReference>
<dbReference type="EMBL" id="OBDZ01000038">
    <property type="protein sequence ID" value="SNY45513.1"/>
    <property type="molecule type" value="Genomic_DNA"/>
</dbReference>
<evidence type="ECO:0000313" key="8">
    <source>
        <dbReference type="Proteomes" id="UP000219573"/>
    </source>
</evidence>
<dbReference type="PROSITE" id="PS50111">
    <property type="entry name" value="CHEMOTAXIS_TRANSDUC_2"/>
    <property type="match status" value="1"/>
</dbReference>
<dbReference type="PROSITE" id="PS50885">
    <property type="entry name" value="HAMP"/>
    <property type="match status" value="1"/>
</dbReference>
<dbReference type="AlphaFoldDB" id="A0A285IC58"/>
<dbReference type="SMART" id="SM00283">
    <property type="entry name" value="MA"/>
    <property type="match status" value="1"/>
</dbReference>
<evidence type="ECO:0000256" key="3">
    <source>
        <dbReference type="PROSITE-ProRule" id="PRU00284"/>
    </source>
</evidence>
<dbReference type="Pfam" id="PF00672">
    <property type="entry name" value="HAMP"/>
    <property type="match status" value="1"/>
</dbReference>
<reference evidence="8" key="1">
    <citation type="submission" date="2017-09" db="EMBL/GenBank/DDBJ databases">
        <authorList>
            <person name="Varghese N."/>
            <person name="Submissions S."/>
        </authorList>
    </citation>
    <scope>NUCLEOTIDE SEQUENCE [LARGE SCALE GENOMIC DNA]</scope>
    <source>
        <strain evidence="8">MSL47</strain>
    </source>
</reference>
<keyword evidence="8" id="KW-1185">Reference proteome</keyword>
<accession>A0A285IC58</accession>
<evidence type="ECO:0000256" key="1">
    <source>
        <dbReference type="ARBA" id="ARBA00023224"/>
    </source>
</evidence>
<dbReference type="PANTHER" id="PTHR32089:SF112">
    <property type="entry name" value="LYSOZYME-LIKE PROTEIN-RELATED"/>
    <property type="match status" value="1"/>
</dbReference>
<gene>
    <name evidence="7" type="ORF">SAMN06265827_13825</name>
</gene>
<keyword evidence="4" id="KW-0812">Transmembrane</keyword>
<dbReference type="GO" id="GO:0016020">
    <property type="term" value="C:membrane"/>
    <property type="evidence" value="ECO:0007669"/>
    <property type="project" value="InterPro"/>
</dbReference>
<evidence type="ECO:0000259" key="5">
    <source>
        <dbReference type="PROSITE" id="PS50111"/>
    </source>
</evidence>
<feature type="transmembrane region" description="Helical" evidence="4">
    <location>
        <begin position="202"/>
        <end position="221"/>
    </location>
</feature>
<dbReference type="Pfam" id="PF00015">
    <property type="entry name" value="MCPsignal"/>
    <property type="match status" value="1"/>
</dbReference>
<evidence type="ECO:0000313" key="7">
    <source>
        <dbReference type="EMBL" id="SNY45513.1"/>
    </source>
</evidence>
<organism evidence="7 8">
    <name type="scientific">Orenia metallireducens</name>
    <dbReference type="NCBI Taxonomy" id="1413210"/>
    <lineage>
        <taxon>Bacteria</taxon>
        <taxon>Bacillati</taxon>
        <taxon>Bacillota</taxon>
        <taxon>Clostridia</taxon>
        <taxon>Halanaerobiales</taxon>
        <taxon>Halobacteroidaceae</taxon>
        <taxon>Orenia</taxon>
    </lineage>
</organism>
<keyword evidence="4" id="KW-1133">Transmembrane helix</keyword>
<keyword evidence="4" id="KW-0472">Membrane</keyword>
<evidence type="ECO:0000259" key="6">
    <source>
        <dbReference type="PROSITE" id="PS50885"/>
    </source>
</evidence>
<dbReference type="STRING" id="1413210.U472_07550"/>
<evidence type="ECO:0000256" key="4">
    <source>
        <dbReference type="SAM" id="Phobius"/>
    </source>
</evidence>